<dbReference type="PANTHER" id="PTHR47165:SF4">
    <property type="entry name" value="OS03G0429900 PROTEIN"/>
    <property type="match status" value="1"/>
</dbReference>
<dbReference type="Pfam" id="PF02721">
    <property type="entry name" value="DUF223"/>
    <property type="match status" value="1"/>
</dbReference>
<dbReference type="Proteomes" id="UP001341840">
    <property type="component" value="Unassembled WGS sequence"/>
</dbReference>
<evidence type="ECO:0000259" key="1">
    <source>
        <dbReference type="Pfam" id="PF02721"/>
    </source>
</evidence>
<dbReference type="InterPro" id="IPR012340">
    <property type="entry name" value="NA-bd_OB-fold"/>
</dbReference>
<evidence type="ECO:0000313" key="2">
    <source>
        <dbReference type="EMBL" id="MED6107659.1"/>
    </source>
</evidence>
<proteinExistence type="predicted"/>
<comment type="caution">
    <text evidence="2">The sequence shown here is derived from an EMBL/GenBank/DDBJ whole genome shotgun (WGS) entry which is preliminary data.</text>
</comment>
<sequence>MALATDFLEDVSPKKLDWCFNVYLIRFWEEPDKNNEEKINSIDMVIQDIKGTRVQGSIPDSLFKEWMGKLEEFKIYAMINFIVADTRPRTCVATCKWILTFCKKTTIKCVEVRFFELRPFIMKAIPELYVFKKRVCNMHIELFDD</sequence>
<dbReference type="EMBL" id="JASCZI010000045">
    <property type="protein sequence ID" value="MED6107659.1"/>
    <property type="molecule type" value="Genomic_DNA"/>
</dbReference>
<evidence type="ECO:0000313" key="3">
    <source>
        <dbReference type="Proteomes" id="UP001341840"/>
    </source>
</evidence>
<reference evidence="2 3" key="1">
    <citation type="journal article" date="2023" name="Plants (Basel)">
        <title>Bridging the Gap: Combining Genomics and Transcriptomics Approaches to Understand Stylosanthes scabra, an Orphan Legume from the Brazilian Caatinga.</title>
        <authorList>
            <person name="Ferreira-Neto J.R.C."/>
            <person name="da Silva M.D."/>
            <person name="Binneck E."/>
            <person name="de Melo N.F."/>
            <person name="da Silva R.H."/>
            <person name="de Melo A.L.T.M."/>
            <person name="Pandolfi V."/>
            <person name="Bustamante F.O."/>
            <person name="Brasileiro-Vidal A.C."/>
            <person name="Benko-Iseppon A.M."/>
        </authorList>
    </citation>
    <scope>NUCLEOTIDE SEQUENCE [LARGE SCALE GENOMIC DNA]</scope>
    <source>
        <tissue evidence="2">Leaves</tissue>
    </source>
</reference>
<name>A0ABU6Q876_9FABA</name>
<protein>
    <recommendedName>
        <fullName evidence="1">Replication protein A 70 kDa DNA-binding subunit B/D first OB fold domain-containing protein</fullName>
    </recommendedName>
</protein>
<dbReference type="InterPro" id="IPR003871">
    <property type="entry name" value="RFA1B/D_OB_1st"/>
</dbReference>
<feature type="domain" description="Replication protein A 70 kDa DNA-binding subunit B/D first OB fold" evidence="1">
    <location>
        <begin position="6"/>
        <end position="108"/>
    </location>
</feature>
<dbReference type="SUPFAM" id="SSF50249">
    <property type="entry name" value="Nucleic acid-binding proteins"/>
    <property type="match status" value="1"/>
</dbReference>
<gene>
    <name evidence="2" type="ORF">PIB30_016102</name>
</gene>
<accession>A0ABU6Q876</accession>
<dbReference type="PANTHER" id="PTHR47165">
    <property type="entry name" value="OS03G0429900 PROTEIN"/>
    <property type="match status" value="1"/>
</dbReference>
<dbReference type="Gene3D" id="2.40.50.140">
    <property type="entry name" value="Nucleic acid-binding proteins"/>
    <property type="match status" value="1"/>
</dbReference>
<keyword evidence="3" id="KW-1185">Reference proteome</keyword>
<organism evidence="2 3">
    <name type="scientific">Stylosanthes scabra</name>
    <dbReference type="NCBI Taxonomy" id="79078"/>
    <lineage>
        <taxon>Eukaryota</taxon>
        <taxon>Viridiplantae</taxon>
        <taxon>Streptophyta</taxon>
        <taxon>Embryophyta</taxon>
        <taxon>Tracheophyta</taxon>
        <taxon>Spermatophyta</taxon>
        <taxon>Magnoliopsida</taxon>
        <taxon>eudicotyledons</taxon>
        <taxon>Gunneridae</taxon>
        <taxon>Pentapetalae</taxon>
        <taxon>rosids</taxon>
        <taxon>fabids</taxon>
        <taxon>Fabales</taxon>
        <taxon>Fabaceae</taxon>
        <taxon>Papilionoideae</taxon>
        <taxon>50 kb inversion clade</taxon>
        <taxon>dalbergioids sensu lato</taxon>
        <taxon>Dalbergieae</taxon>
        <taxon>Pterocarpus clade</taxon>
        <taxon>Stylosanthes</taxon>
    </lineage>
</organism>